<dbReference type="EMBL" id="CAMXCT010000343">
    <property type="protein sequence ID" value="CAI3977437.1"/>
    <property type="molecule type" value="Genomic_DNA"/>
</dbReference>
<dbReference type="Proteomes" id="UP001152797">
    <property type="component" value="Unassembled WGS sequence"/>
</dbReference>
<reference evidence="2" key="1">
    <citation type="submission" date="2022-10" db="EMBL/GenBank/DDBJ databases">
        <authorList>
            <person name="Chen Y."/>
            <person name="Dougan E. K."/>
            <person name="Chan C."/>
            <person name="Rhodes N."/>
            <person name="Thang M."/>
        </authorList>
    </citation>
    <scope>NUCLEOTIDE SEQUENCE</scope>
</reference>
<sequence>MHPALLHWNKVPQRNHGLHRTREVTQLPALHAAQDFLRPPSMSPAVRLEASRLGERLMASQQATMASQIVIDEMEAKLQAAAAWQKMSMDRSRPRHELLSQLPDRPKPTAVPLAARAMGPLQPGTVRISRPGYLPPWVSEETWSSMQNLASRAAEQREKGKPWKPKVPRF</sequence>
<dbReference type="AlphaFoldDB" id="A0A9P1FKL6"/>
<accession>A0A9P1FKL6</accession>
<organism evidence="2">
    <name type="scientific">Cladocopium goreaui</name>
    <dbReference type="NCBI Taxonomy" id="2562237"/>
    <lineage>
        <taxon>Eukaryota</taxon>
        <taxon>Sar</taxon>
        <taxon>Alveolata</taxon>
        <taxon>Dinophyceae</taxon>
        <taxon>Suessiales</taxon>
        <taxon>Symbiodiniaceae</taxon>
        <taxon>Cladocopium</taxon>
    </lineage>
</organism>
<reference evidence="3" key="2">
    <citation type="submission" date="2024-04" db="EMBL/GenBank/DDBJ databases">
        <authorList>
            <person name="Chen Y."/>
            <person name="Shah S."/>
            <person name="Dougan E. K."/>
            <person name="Thang M."/>
            <person name="Chan C."/>
        </authorList>
    </citation>
    <scope>NUCLEOTIDE SEQUENCE [LARGE SCALE GENOMIC DNA]</scope>
</reference>
<name>A0A9P1FKL6_9DINO</name>
<evidence type="ECO:0000313" key="4">
    <source>
        <dbReference type="Proteomes" id="UP001152797"/>
    </source>
</evidence>
<protein>
    <submittedName>
        <fullName evidence="2">Uncharacterized protein</fullName>
    </submittedName>
</protein>
<keyword evidence="4" id="KW-1185">Reference proteome</keyword>
<dbReference type="EMBL" id="CAMXCT020000343">
    <property type="protein sequence ID" value="CAL1130812.1"/>
    <property type="molecule type" value="Genomic_DNA"/>
</dbReference>
<dbReference type="EMBL" id="CAMXCT030000343">
    <property type="protein sequence ID" value="CAL4764749.1"/>
    <property type="molecule type" value="Genomic_DNA"/>
</dbReference>
<gene>
    <name evidence="2" type="ORF">C1SCF055_LOCUS5578</name>
</gene>
<evidence type="ECO:0000313" key="2">
    <source>
        <dbReference type="EMBL" id="CAI3977437.1"/>
    </source>
</evidence>
<dbReference type="OrthoDB" id="418437at2759"/>
<feature type="region of interest" description="Disordered" evidence="1">
    <location>
        <begin position="148"/>
        <end position="170"/>
    </location>
</feature>
<proteinExistence type="predicted"/>
<evidence type="ECO:0000313" key="3">
    <source>
        <dbReference type="EMBL" id="CAL1130812.1"/>
    </source>
</evidence>
<comment type="caution">
    <text evidence="2">The sequence shown here is derived from an EMBL/GenBank/DDBJ whole genome shotgun (WGS) entry which is preliminary data.</text>
</comment>
<evidence type="ECO:0000256" key="1">
    <source>
        <dbReference type="SAM" id="MobiDB-lite"/>
    </source>
</evidence>